<dbReference type="InterPro" id="IPR011042">
    <property type="entry name" value="6-blade_b-propeller_TolB-like"/>
</dbReference>
<reference evidence="1" key="2">
    <citation type="submission" date="2021-08" db="EMBL/GenBank/DDBJ databases">
        <authorList>
            <person name="Dalcin Martins P."/>
        </authorList>
    </citation>
    <scope>NUCLEOTIDE SEQUENCE</scope>
    <source>
        <strain evidence="1">MAG_39</strain>
    </source>
</reference>
<evidence type="ECO:0000313" key="1">
    <source>
        <dbReference type="EMBL" id="MBZ0158094.1"/>
    </source>
</evidence>
<dbReference type="SUPFAM" id="SSF50974">
    <property type="entry name" value="Nitrous oxide reductase, N-terminal domain"/>
    <property type="match status" value="1"/>
</dbReference>
<sequence length="487" mass="52606">MRLFPVRLFITVMVIIGLSGCYGMRSSSGGGQTSFQPPRTVNSNDIALPEGYQIEPVATGLTFPTGVTFDDAGRIYVVEAGYSYGEVWTIPRLLRIDPGGKTTVIAQGEKNGPWTGVVYHDGAFLVAEGGELEGGRILRISPGGKTAVLVESLPSRGDHHTNGPAVGPDGWIYFGQGVATNSGIVGEDNFKFGWLKRHPDFHDIPCRNIVLNGYNFESKDVLHPGAASPVLTGAFSPFGKKTEQGQAIKGSIPCSGSVMRVRPEGGKPELVAWGFRNPFGLAFSPDGRLFVADNQYDERGSRPVFGTGDLLWEVKSGTWYGWPDYHGRQPLNKGDLYKPQGKARPEFLLAKHPNVPPEPVTIFPVHSSSNGFDFSRNPEFGYTGQAFVAQLGDEAPATGKVLSPVGFKVVRVDVTKGIVHEFAVNKGKTNGPASWLQTGGLERPVAARFNPGGTALYVVDFGVLLHDNKGAVPQKETGILWRITRKR</sequence>
<dbReference type="PROSITE" id="PS51257">
    <property type="entry name" value="PROKAR_LIPOPROTEIN"/>
    <property type="match status" value="1"/>
</dbReference>
<dbReference type="SUPFAM" id="SSF50952">
    <property type="entry name" value="Soluble quinoprotein glucose dehydrogenase"/>
    <property type="match status" value="1"/>
</dbReference>
<gene>
    <name evidence="1" type="ORF">K8I29_17995</name>
</gene>
<protein>
    <submittedName>
        <fullName evidence="1">PQQ-dependent sugar dehydrogenase</fullName>
    </submittedName>
</protein>
<dbReference type="AlphaFoldDB" id="A0A953M345"/>
<proteinExistence type="predicted"/>
<dbReference type="Gene3D" id="2.120.10.30">
    <property type="entry name" value="TolB, C-terminal domain"/>
    <property type="match status" value="1"/>
</dbReference>
<evidence type="ECO:0000313" key="2">
    <source>
        <dbReference type="Proteomes" id="UP000705867"/>
    </source>
</evidence>
<dbReference type="PANTHER" id="PTHR33546:SF1">
    <property type="entry name" value="LARGE, MULTIFUNCTIONAL SECRETED PROTEIN"/>
    <property type="match status" value="1"/>
</dbReference>
<organism evidence="1 2">
    <name type="scientific">Candidatus Nitrobium versatile</name>
    <dbReference type="NCBI Taxonomy" id="2884831"/>
    <lineage>
        <taxon>Bacteria</taxon>
        <taxon>Pseudomonadati</taxon>
        <taxon>Nitrospirota</taxon>
        <taxon>Nitrospiria</taxon>
        <taxon>Nitrospirales</taxon>
        <taxon>Nitrospiraceae</taxon>
        <taxon>Candidatus Nitrobium</taxon>
    </lineage>
</organism>
<name>A0A953M345_9BACT</name>
<dbReference type="InterPro" id="IPR011041">
    <property type="entry name" value="Quinoprot_gluc/sorb_DH_b-prop"/>
</dbReference>
<dbReference type="Proteomes" id="UP000705867">
    <property type="component" value="Unassembled WGS sequence"/>
</dbReference>
<accession>A0A953M345</accession>
<comment type="caution">
    <text evidence="1">The sequence shown here is derived from an EMBL/GenBank/DDBJ whole genome shotgun (WGS) entry which is preliminary data.</text>
</comment>
<dbReference type="PANTHER" id="PTHR33546">
    <property type="entry name" value="LARGE, MULTIFUNCTIONAL SECRETED PROTEIN-RELATED"/>
    <property type="match status" value="1"/>
</dbReference>
<dbReference type="InterPro" id="IPR011045">
    <property type="entry name" value="N2O_reductase_N"/>
</dbReference>
<reference evidence="1" key="1">
    <citation type="journal article" date="2021" name="bioRxiv">
        <title>Unraveling nitrogen, sulfur and carbon metabolic pathways and microbial community transcriptional responses to substrate deprivation and toxicity stresses in a bioreactor mimicking anoxic brackish coastal sediment conditions.</title>
        <authorList>
            <person name="Martins P.D."/>
            <person name="Echeveste M.J."/>
            <person name="Arshad A."/>
            <person name="Kurth J."/>
            <person name="Ouboter H."/>
            <person name="Jetten M.S.M."/>
            <person name="Welte C.U."/>
        </authorList>
    </citation>
    <scope>NUCLEOTIDE SEQUENCE</scope>
    <source>
        <strain evidence="1">MAG_39</strain>
    </source>
</reference>
<dbReference type="EMBL" id="JAIOIV010000136">
    <property type="protein sequence ID" value="MBZ0158094.1"/>
    <property type="molecule type" value="Genomic_DNA"/>
</dbReference>